<reference evidence="5 6" key="1">
    <citation type="submission" date="2018-06" db="EMBL/GenBank/DDBJ databases">
        <title>Genomic Encyclopedia of Type Strains, Phase III (KMG-III): the genomes of soil and plant-associated and newly described type strains.</title>
        <authorList>
            <person name="Whitman W."/>
        </authorList>
    </citation>
    <scope>NUCLEOTIDE SEQUENCE [LARGE SCALE GENOMIC DNA]</scope>
    <source>
        <strain evidence="5 6">LMG 23644</strain>
    </source>
</reference>
<gene>
    <name evidence="5" type="ORF">BX591_101306</name>
</gene>
<feature type="repeat" description="TPR" evidence="3">
    <location>
        <begin position="132"/>
        <end position="165"/>
    </location>
</feature>
<dbReference type="OrthoDB" id="9814129at2"/>
<feature type="repeat" description="TPR" evidence="3">
    <location>
        <begin position="200"/>
        <end position="233"/>
    </location>
</feature>
<accession>A0A329CW52</accession>
<dbReference type="EMBL" id="QLTK01000001">
    <property type="protein sequence ID" value="RAS38976.1"/>
    <property type="molecule type" value="Genomic_DNA"/>
</dbReference>
<keyword evidence="2 3" id="KW-0802">TPR repeat</keyword>
<organism evidence="5 6">
    <name type="scientific">Paraburkholderia bryophila</name>
    <dbReference type="NCBI Taxonomy" id="420952"/>
    <lineage>
        <taxon>Bacteria</taxon>
        <taxon>Pseudomonadati</taxon>
        <taxon>Pseudomonadota</taxon>
        <taxon>Betaproteobacteria</taxon>
        <taxon>Burkholderiales</taxon>
        <taxon>Burkholderiaceae</taxon>
        <taxon>Paraburkholderia</taxon>
    </lineage>
</organism>
<dbReference type="GO" id="GO:0009279">
    <property type="term" value="C:cell outer membrane"/>
    <property type="evidence" value="ECO:0007669"/>
    <property type="project" value="TreeGrafter"/>
</dbReference>
<protein>
    <submittedName>
        <fullName evidence="5">Tetratricopeptide (TPR) repeat protein</fullName>
    </submittedName>
</protein>
<feature type="compositionally biased region" description="Polar residues" evidence="4">
    <location>
        <begin position="1"/>
        <end position="12"/>
    </location>
</feature>
<keyword evidence="1" id="KW-0677">Repeat</keyword>
<feature type="repeat" description="TPR" evidence="3">
    <location>
        <begin position="404"/>
        <end position="437"/>
    </location>
</feature>
<dbReference type="PANTHER" id="PTHR44858:SF1">
    <property type="entry name" value="UDP-N-ACETYLGLUCOSAMINE--PEPTIDE N-ACETYLGLUCOSAMINYLTRANSFERASE SPINDLY-RELATED"/>
    <property type="match status" value="1"/>
</dbReference>
<dbReference type="RefSeq" id="WP_111929343.1">
    <property type="nucleotide sequence ID" value="NZ_CADFFP010000004.1"/>
</dbReference>
<sequence length="754" mass="82567">MTSNGEGTTLAIQTDAARARDEVPKPDAAQLDRLLQRARKAHTGGGLDKAEAAYAELLMLDPAHAEALHLLGAVRFQQGRLEEADALMSRSIERQPVALALANHSAVLLGLGRTQDALARLDEALALNPGHQRALFQRAGLLAQLGRHDDALAAYDRLLDINPGFAEALLKRSESLRALGRCADALVCCDRALSLAGRSFDVLRERGRVLRELGRFQHATDNYGLALSLVPGSAEVLFLRGVAFLDLHEPGNALADFNAAIAASPSFVDAIYNSSVALEQLGRHRETMARCDRVLAIEPNHAKAHANRGNAACHLGRDGDGAQSYARSLDIEPDSLGVLCNYASALIGIKRYEDARQACERALALEPDYVPAWFTRGRVSLETHRFEYALGDFARVLQATPRDKLAHFHTGNALRSLRRHEEAKAAYAQAIEIDPDYVLAHCMRAFLCLSIGDFEAGWSEYEWRWRDAQLDGSRREFVQPRWTHGMPLAGRTILLYAEQGLGDTLQFCRYVPLVKALGATVVLEVQRELTGLLASLRGVDALVARGGPLPPFDLHCPLLSLPLEFRTEPASIPAEVPYLSADPTHIARWAGRLGVSQRTQRPRIGLVWSGNPLHLNDRNRSMPLADLLPLLDDAFDWISLQKIVRDEDQAVLAASALRHVGDQIEDFADTAALTALMDCVVSVDTSVAHLAGALGRPLAVLLPHTPDFRWMLDRDDNPWYPGARLFRQAEAGNWAPVVEAVKAALPALVKGAHR</sequence>
<dbReference type="SUPFAM" id="SSF53756">
    <property type="entry name" value="UDP-Glycosyltransferase/glycogen phosphorylase"/>
    <property type="match status" value="1"/>
</dbReference>
<name>A0A329CW52_9BURK</name>
<comment type="caution">
    <text evidence="5">The sequence shown here is derived from an EMBL/GenBank/DDBJ whole genome shotgun (WGS) entry which is preliminary data.</text>
</comment>
<evidence type="ECO:0000256" key="3">
    <source>
        <dbReference type="PROSITE-ProRule" id="PRU00339"/>
    </source>
</evidence>
<dbReference type="Pfam" id="PF13181">
    <property type="entry name" value="TPR_8"/>
    <property type="match status" value="1"/>
</dbReference>
<dbReference type="GO" id="GO:0046813">
    <property type="term" value="P:receptor-mediated virion attachment to host cell"/>
    <property type="evidence" value="ECO:0007669"/>
    <property type="project" value="TreeGrafter"/>
</dbReference>
<evidence type="ECO:0000313" key="5">
    <source>
        <dbReference type="EMBL" id="RAS38976.1"/>
    </source>
</evidence>
<evidence type="ECO:0000256" key="1">
    <source>
        <dbReference type="ARBA" id="ARBA00022737"/>
    </source>
</evidence>
<dbReference type="Gene3D" id="1.25.40.10">
    <property type="entry name" value="Tetratricopeptide repeat domain"/>
    <property type="match status" value="5"/>
</dbReference>
<feature type="repeat" description="TPR" evidence="3">
    <location>
        <begin position="65"/>
        <end position="98"/>
    </location>
</feature>
<dbReference type="SMART" id="SM00028">
    <property type="entry name" value="TPR"/>
    <property type="match status" value="11"/>
</dbReference>
<dbReference type="InterPro" id="IPR050498">
    <property type="entry name" value="Ycf3"/>
</dbReference>
<dbReference type="Proteomes" id="UP000248918">
    <property type="component" value="Unassembled WGS sequence"/>
</dbReference>
<dbReference type="PANTHER" id="PTHR44858">
    <property type="entry name" value="TETRATRICOPEPTIDE REPEAT PROTEIN 6"/>
    <property type="match status" value="1"/>
</dbReference>
<feature type="region of interest" description="Disordered" evidence="4">
    <location>
        <begin position="1"/>
        <end position="25"/>
    </location>
</feature>
<dbReference type="PROSITE" id="PS50005">
    <property type="entry name" value="TPR"/>
    <property type="match status" value="5"/>
</dbReference>
<feature type="repeat" description="TPR" evidence="3">
    <location>
        <begin position="370"/>
        <end position="403"/>
    </location>
</feature>
<evidence type="ECO:0000256" key="2">
    <source>
        <dbReference type="ARBA" id="ARBA00022803"/>
    </source>
</evidence>
<dbReference type="SUPFAM" id="SSF48452">
    <property type="entry name" value="TPR-like"/>
    <property type="match status" value="2"/>
</dbReference>
<dbReference type="Gene3D" id="3.40.50.2000">
    <property type="entry name" value="Glycogen Phosphorylase B"/>
    <property type="match status" value="1"/>
</dbReference>
<dbReference type="AlphaFoldDB" id="A0A329CW52"/>
<evidence type="ECO:0000313" key="6">
    <source>
        <dbReference type="Proteomes" id="UP000248918"/>
    </source>
</evidence>
<evidence type="ECO:0000256" key="4">
    <source>
        <dbReference type="SAM" id="MobiDB-lite"/>
    </source>
</evidence>
<dbReference type="Pfam" id="PF13432">
    <property type="entry name" value="TPR_16"/>
    <property type="match status" value="4"/>
</dbReference>
<dbReference type="InterPro" id="IPR019734">
    <property type="entry name" value="TPR_rpt"/>
</dbReference>
<dbReference type="InterPro" id="IPR011990">
    <property type="entry name" value="TPR-like_helical_dom_sf"/>
</dbReference>
<proteinExistence type="predicted"/>